<dbReference type="PROSITE" id="PS50222">
    <property type="entry name" value="EF_HAND_2"/>
    <property type="match status" value="1"/>
</dbReference>
<dbReference type="AlphaFoldDB" id="A0A318KRE8"/>
<dbReference type="InterPro" id="IPR028846">
    <property type="entry name" value="Recoverin"/>
</dbReference>
<feature type="compositionally biased region" description="Low complexity" evidence="3">
    <location>
        <begin position="1"/>
        <end position="18"/>
    </location>
</feature>
<dbReference type="Pfam" id="PF13499">
    <property type="entry name" value="EF-hand_7"/>
    <property type="match status" value="1"/>
</dbReference>
<evidence type="ECO:0000256" key="1">
    <source>
        <dbReference type="ARBA" id="ARBA00022723"/>
    </source>
</evidence>
<dbReference type="InterPro" id="IPR002048">
    <property type="entry name" value="EF_hand_dom"/>
</dbReference>
<dbReference type="InterPro" id="IPR011992">
    <property type="entry name" value="EF-hand-dom_pair"/>
</dbReference>
<evidence type="ECO:0000256" key="3">
    <source>
        <dbReference type="SAM" id="MobiDB-lite"/>
    </source>
</evidence>
<dbReference type="EMBL" id="QJKI01000008">
    <property type="protein sequence ID" value="PXX79192.1"/>
    <property type="molecule type" value="Genomic_DNA"/>
</dbReference>
<dbReference type="GO" id="GO:0005509">
    <property type="term" value="F:calcium ion binding"/>
    <property type="evidence" value="ECO:0007669"/>
    <property type="project" value="InterPro"/>
</dbReference>
<feature type="compositionally biased region" description="Low complexity" evidence="3">
    <location>
        <begin position="167"/>
        <end position="192"/>
    </location>
</feature>
<feature type="compositionally biased region" description="Low complexity" evidence="3">
    <location>
        <begin position="314"/>
        <end position="324"/>
    </location>
</feature>
<comment type="caution">
    <text evidence="5">The sequence shown here is derived from an EMBL/GenBank/DDBJ whole genome shotgun (WGS) entry which is preliminary data.</text>
</comment>
<keyword evidence="2" id="KW-0677">Repeat</keyword>
<protein>
    <submittedName>
        <fullName evidence="5">EF hand domain-containing protein</fullName>
    </submittedName>
</protein>
<gene>
    <name evidence="5" type="ORF">DFR34_10884</name>
</gene>
<dbReference type="InterPro" id="IPR018247">
    <property type="entry name" value="EF_Hand_1_Ca_BS"/>
</dbReference>
<evidence type="ECO:0000313" key="5">
    <source>
        <dbReference type="EMBL" id="PXX79192.1"/>
    </source>
</evidence>
<dbReference type="RefSeq" id="WP_158281767.1">
    <property type="nucleotide sequence ID" value="NZ_QJKI01000008.1"/>
</dbReference>
<evidence type="ECO:0000313" key="6">
    <source>
        <dbReference type="Proteomes" id="UP000247555"/>
    </source>
</evidence>
<keyword evidence="6" id="KW-1185">Reference proteome</keyword>
<dbReference type="Pfam" id="PF13202">
    <property type="entry name" value="EF-hand_5"/>
    <property type="match status" value="1"/>
</dbReference>
<keyword evidence="1" id="KW-0479">Metal-binding</keyword>
<feature type="compositionally biased region" description="Low complexity" evidence="3">
    <location>
        <begin position="280"/>
        <end position="297"/>
    </location>
</feature>
<feature type="compositionally biased region" description="Low complexity" evidence="3">
    <location>
        <begin position="133"/>
        <end position="148"/>
    </location>
</feature>
<name>A0A318KRE8_9NEIS</name>
<dbReference type="PROSITE" id="PS00018">
    <property type="entry name" value="EF_HAND_1"/>
    <property type="match status" value="1"/>
</dbReference>
<feature type="compositionally biased region" description="Basic and acidic residues" evidence="3">
    <location>
        <begin position="71"/>
        <end position="98"/>
    </location>
</feature>
<dbReference type="Gene3D" id="1.10.238.10">
    <property type="entry name" value="EF-hand"/>
    <property type="match status" value="2"/>
</dbReference>
<reference evidence="5 6" key="1">
    <citation type="submission" date="2018-05" db="EMBL/GenBank/DDBJ databases">
        <title>Genomic Encyclopedia of Type Strains, Phase IV (KMG-IV): sequencing the most valuable type-strain genomes for metagenomic binning, comparative biology and taxonomic classification.</title>
        <authorList>
            <person name="Goeker M."/>
        </authorList>
    </citation>
    <scope>NUCLEOTIDE SEQUENCE [LARGE SCALE GENOMIC DNA]</scope>
    <source>
        <strain evidence="5 6">DSM 29661</strain>
    </source>
</reference>
<proteinExistence type="predicted"/>
<feature type="region of interest" description="Disordered" evidence="3">
    <location>
        <begin position="259"/>
        <end position="297"/>
    </location>
</feature>
<dbReference type="PANTHER" id="PTHR23055">
    <property type="entry name" value="CALCIUM BINDING PROTEINS"/>
    <property type="match status" value="1"/>
</dbReference>
<evidence type="ECO:0000256" key="2">
    <source>
        <dbReference type="ARBA" id="ARBA00022737"/>
    </source>
</evidence>
<feature type="region of interest" description="Disordered" evidence="3">
    <location>
        <begin position="313"/>
        <end position="332"/>
    </location>
</feature>
<feature type="region of interest" description="Disordered" evidence="3">
    <location>
        <begin position="1"/>
        <end position="37"/>
    </location>
</feature>
<dbReference type="Proteomes" id="UP000247555">
    <property type="component" value="Unassembled WGS sequence"/>
</dbReference>
<dbReference type="SUPFAM" id="SSF47473">
    <property type="entry name" value="EF-hand"/>
    <property type="match status" value="1"/>
</dbReference>
<feature type="compositionally biased region" description="Low complexity" evidence="3">
    <location>
        <begin position="54"/>
        <end position="69"/>
    </location>
</feature>
<dbReference type="OrthoDB" id="8590058at2"/>
<accession>A0A318KRE8</accession>
<sequence>MSMSISSSTSAASAMMFSRTGGARQRPDASQMADDLFSKLDTQNKGYLESSDLASALGSNNSSTSSASAEEVFKSLDSDSDGKLTKTELSDGLKKVQDQLENSFQAMRTKGKGDMPPPPPPQGGNGDADSDTDSSSTSSSQSASYDPADTNKDGTVSATEALAYALSNSSSTSSSSDASTSSSSTDTTASNTDIANALASMMQNVLQPGQAEGHHGHHGGGKKDEGLTADQMTEIASKTDDSDLASLMKTLASNFEAADANGDGKVTHDEAMAYQEQNQATGATTTASTSSSSSASALDENVVKQIMQLVQTYSGQSSSKAQSSLGTVSIAA</sequence>
<feature type="region of interest" description="Disordered" evidence="3">
    <location>
        <begin position="54"/>
        <end position="242"/>
    </location>
</feature>
<evidence type="ECO:0000259" key="4">
    <source>
        <dbReference type="PROSITE" id="PS50222"/>
    </source>
</evidence>
<feature type="domain" description="EF-hand" evidence="4">
    <location>
        <begin position="64"/>
        <end position="99"/>
    </location>
</feature>
<organism evidence="5 6">
    <name type="scientific">Rivihabitans pingtungensis</name>
    <dbReference type="NCBI Taxonomy" id="1054498"/>
    <lineage>
        <taxon>Bacteria</taxon>
        <taxon>Pseudomonadati</taxon>
        <taxon>Pseudomonadota</taxon>
        <taxon>Betaproteobacteria</taxon>
        <taxon>Neisseriales</taxon>
        <taxon>Aquaspirillaceae</taxon>
        <taxon>Rivihabitans</taxon>
    </lineage>
</organism>
<dbReference type="SMART" id="SM00054">
    <property type="entry name" value="EFh"/>
    <property type="match status" value="3"/>
</dbReference>